<evidence type="ECO:0000256" key="13">
    <source>
        <dbReference type="ARBA" id="ARBA00047833"/>
    </source>
</evidence>
<dbReference type="EMBL" id="DVHM01000048">
    <property type="protein sequence ID" value="HIR70229.1"/>
    <property type="molecule type" value="Genomic_DNA"/>
</dbReference>
<evidence type="ECO:0000256" key="5">
    <source>
        <dbReference type="ARBA" id="ARBA00022598"/>
    </source>
</evidence>
<comment type="catalytic activity">
    <reaction evidence="13 14">
        <text>UDP-N-acetyl-alpha-D-muramate + L-alanine + ATP = UDP-N-acetyl-alpha-D-muramoyl-L-alanine + ADP + phosphate + H(+)</text>
        <dbReference type="Rhea" id="RHEA:23372"/>
        <dbReference type="ChEBI" id="CHEBI:15378"/>
        <dbReference type="ChEBI" id="CHEBI:30616"/>
        <dbReference type="ChEBI" id="CHEBI:43474"/>
        <dbReference type="ChEBI" id="CHEBI:57972"/>
        <dbReference type="ChEBI" id="CHEBI:70757"/>
        <dbReference type="ChEBI" id="CHEBI:83898"/>
        <dbReference type="ChEBI" id="CHEBI:456216"/>
        <dbReference type="EC" id="6.3.2.8"/>
    </reaction>
</comment>
<evidence type="ECO:0000256" key="14">
    <source>
        <dbReference type="HAMAP-Rule" id="MF_00046"/>
    </source>
</evidence>
<feature type="domain" description="Mur ligase N-terminal catalytic" evidence="15">
    <location>
        <begin position="11"/>
        <end position="111"/>
    </location>
</feature>
<organism evidence="18 19">
    <name type="scientific">Candidatus Pullilachnospira gallistercoris</name>
    <dbReference type="NCBI Taxonomy" id="2840911"/>
    <lineage>
        <taxon>Bacteria</taxon>
        <taxon>Bacillati</taxon>
        <taxon>Bacillota</taxon>
        <taxon>Clostridia</taxon>
        <taxon>Lachnospirales</taxon>
        <taxon>Lachnospiraceae</taxon>
        <taxon>Lachnospiraceae incertae sedis</taxon>
        <taxon>Candidatus Pullilachnospira</taxon>
    </lineage>
</organism>
<gene>
    <name evidence="14 18" type="primary">murC</name>
    <name evidence="18" type="ORF">IAA55_02980</name>
</gene>
<evidence type="ECO:0000256" key="7">
    <source>
        <dbReference type="ARBA" id="ARBA00022741"/>
    </source>
</evidence>
<protein>
    <recommendedName>
        <fullName evidence="3 14">UDP-N-acetylmuramate--L-alanine ligase</fullName>
        <ecNumber evidence="3 14">6.3.2.8</ecNumber>
    </recommendedName>
    <alternativeName>
        <fullName evidence="14">UDP-N-acetylmuramoyl-L-alanine synthetase</fullName>
    </alternativeName>
</protein>
<dbReference type="InterPro" id="IPR050061">
    <property type="entry name" value="MurCDEF_pg_biosynth"/>
</dbReference>
<evidence type="ECO:0000313" key="18">
    <source>
        <dbReference type="EMBL" id="HIR70229.1"/>
    </source>
</evidence>
<dbReference type="HAMAP" id="MF_00046">
    <property type="entry name" value="MurC"/>
    <property type="match status" value="1"/>
</dbReference>
<keyword evidence="8 14" id="KW-0067">ATP-binding</keyword>
<dbReference type="Gene3D" id="3.40.50.720">
    <property type="entry name" value="NAD(P)-binding Rossmann-like Domain"/>
    <property type="match status" value="1"/>
</dbReference>
<feature type="binding site" evidence="14">
    <location>
        <begin position="118"/>
        <end position="124"/>
    </location>
    <ligand>
        <name>ATP</name>
        <dbReference type="ChEBI" id="CHEBI:30616"/>
    </ligand>
</feature>
<feature type="domain" description="Mur ligase C-terminal" evidence="16">
    <location>
        <begin position="318"/>
        <end position="447"/>
    </location>
</feature>
<feature type="domain" description="Mur ligase central" evidence="17">
    <location>
        <begin position="116"/>
        <end position="295"/>
    </location>
</feature>
<dbReference type="Pfam" id="PF08245">
    <property type="entry name" value="Mur_ligase_M"/>
    <property type="match status" value="1"/>
</dbReference>
<dbReference type="PANTHER" id="PTHR43445:SF3">
    <property type="entry name" value="UDP-N-ACETYLMURAMATE--L-ALANINE LIGASE"/>
    <property type="match status" value="1"/>
</dbReference>
<evidence type="ECO:0000256" key="11">
    <source>
        <dbReference type="ARBA" id="ARBA00023306"/>
    </source>
</evidence>
<dbReference type="Gene3D" id="3.90.190.20">
    <property type="entry name" value="Mur ligase, C-terminal domain"/>
    <property type="match status" value="1"/>
</dbReference>
<dbReference type="Gene3D" id="3.40.1190.10">
    <property type="entry name" value="Mur-like, catalytic domain"/>
    <property type="match status" value="1"/>
</dbReference>
<dbReference type="GO" id="GO:0008763">
    <property type="term" value="F:UDP-N-acetylmuramate-L-alanine ligase activity"/>
    <property type="evidence" value="ECO:0007669"/>
    <property type="project" value="UniProtKB-UniRule"/>
</dbReference>
<evidence type="ECO:0000259" key="17">
    <source>
        <dbReference type="Pfam" id="PF08245"/>
    </source>
</evidence>
<dbReference type="InterPro" id="IPR036615">
    <property type="entry name" value="Mur_ligase_C_dom_sf"/>
</dbReference>
<dbReference type="InterPro" id="IPR013221">
    <property type="entry name" value="Mur_ligase_cen"/>
</dbReference>
<dbReference type="Pfam" id="PF01225">
    <property type="entry name" value="Mur_ligase"/>
    <property type="match status" value="1"/>
</dbReference>
<name>A0A9D1E8W0_9FIRM</name>
<comment type="caution">
    <text evidence="18">The sequence shown here is derived from an EMBL/GenBank/DDBJ whole genome shotgun (WGS) entry which is preliminary data.</text>
</comment>
<dbReference type="GO" id="GO:0008360">
    <property type="term" value="P:regulation of cell shape"/>
    <property type="evidence" value="ECO:0007669"/>
    <property type="project" value="UniProtKB-KW"/>
</dbReference>
<dbReference type="InterPro" id="IPR005758">
    <property type="entry name" value="UDP-N-AcMur_Ala_ligase_MurC"/>
</dbReference>
<dbReference type="InterPro" id="IPR036565">
    <property type="entry name" value="Mur-like_cat_sf"/>
</dbReference>
<evidence type="ECO:0000256" key="10">
    <source>
        <dbReference type="ARBA" id="ARBA00022984"/>
    </source>
</evidence>
<keyword evidence="7 14" id="KW-0547">Nucleotide-binding</keyword>
<evidence type="ECO:0000256" key="2">
    <source>
        <dbReference type="ARBA" id="ARBA00004752"/>
    </source>
</evidence>
<dbReference type="InterPro" id="IPR000713">
    <property type="entry name" value="Mur_ligase_N"/>
</dbReference>
<keyword evidence="12 14" id="KW-0961">Cell wall biogenesis/degradation</keyword>
<dbReference type="PANTHER" id="PTHR43445">
    <property type="entry name" value="UDP-N-ACETYLMURAMATE--L-ALANINE LIGASE-RELATED"/>
    <property type="match status" value="1"/>
</dbReference>
<proteinExistence type="inferred from homology"/>
<dbReference type="Pfam" id="PF02875">
    <property type="entry name" value="Mur_ligase_C"/>
    <property type="match status" value="1"/>
</dbReference>
<reference evidence="18" key="1">
    <citation type="submission" date="2020-10" db="EMBL/GenBank/DDBJ databases">
        <authorList>
            <person name="Gilroy R."/>
        </authorList>
    </citation>
    <scope>NUCLEOTIDE SEQUENCE</scope>
    <source>
        <strain evidence="18">ChiSjej5B23-6657</strain>
    </source>
</reference>
<evidence type="ECO:0000256" key="12">
    <source>
        <dbReference type="ARBA" id="ARBA00023316"/>
    </source>
</evidence>
<dbReference type="SUPFAM" id="SSF51984">
    <property type="entry name" value="MurCD N-terminal domain"/>
    <property type="match status" value="1"/>
</dbReference>
<dbReference type="GO" id="GO:0071555">
    <property type="term" value="P:cell wall organization"/>
    <property type="evidence" value="ECO:0007669"/>
    <property type="project" value="UniProtKB-KW"/>
</dbReference>
<evidence type="ECO:0000259" key="16">
    <source>
        <dbReference type="Pfam" id="PF02875"/>
    </source>
</evidence>
<dbReference type="SUPFAM" id="SSF53244">
    <property type="entry name" value="MurD-like peptide ligases, peptide-binding domain"/>
    <property type="match status" value="1"/>
</dbReference>
<evidence type="ECO:0000259" key="15">
    <source>
        <dbReference type="Pfam" id="PF01225"/>
    </source>
</evidence>
<dbReference type="AlphaFoldDB" id="A0A9D1E8W0"/>
<comment type="function">
    <text evidence="14">Cell wall formation.</text>
</comment>
<dbReference type="GO" id="GO:0005737">
    <property type="term" value="C:cytoplasm"/>
    <property type="evidence" value="ECO:0007669"/>
    <property type="project" value="UniProtKB-SubCell"/>
</dbReference>
<evidence type="ECO:0000256" key="8">
    <source>
        <dbReference type="ARBA" id="ARBA00022840"/>
    </source>
</evidence>
<dbReference type="InterPro" id="IPR004101">
    <property type="entry name" value="Mur_ligase_C"/>
</dbReference>
<keyword evidence="11 14" id="KW-0131">Cell cycle</keyword>
<evidence type="ECO:0000256" key="6">
    <source>
        <dbReference type="ARBA" id="ARBA00022618"/>
    </source>
</evidence>
<comment type="subcellular location">
    <subcellularLocation>
        <location evidence="1 14">Cytoplasm</location>
    </subcellularLocation>
</comment>
<accession>A0A9D1E8W0</accession>
<keyword evidence="10 14" id="KW-0573">Peptidoglycan synthesis</keyword>
<evidence type="ECO:0000256" key="9">
    <source>
        <dbReference type="ARBA" id="ARBA00022960"/>
    </source>
</evidence>
<evidence type="ECO:0000256" key="1">
    <source>
        <dbReference type="ARBA" id="ARBA00004496"/>
    </source>
</evidence>
<dbReference type="Proteomes" id="UP000823912">
    <property type="component" value="Unassembled WGS sequence"/>
</dbReference>
<sequence length="461" mass="50480">MYQINFSKPIHIHFIGIGGISMSGLAEILLKEGFSISGSDSRKSALTEHLESLGARISYPQKAGNITPDIDLVVYTAAIHPENPEFAEAKSRQLPMLTRAQLLGQIMANYRRSIAIAGTHGKTTTTSMMSQVLLAGSEDPTISVGGILDVIGSNIHVGTSDLFITEACEYTNSYLEFFPKYSVILNVEAEHLDFFKDLADVRASFRRFASNTAEDGALIINGEIPDYREITADTKASVITFGFSSACDYYPADISYDAKGCATFTPMHGATALPQIRLQVPGRHNVGNALAVIALCRAMDIPWEQTVAGLDAFDGADRRFQFKGHFQEAVVIDDYAHHPTEIAASLAAAQNCAHERIICVFQPHTYTRTKAFLKDFARALSAADIVVLADIYAAREEDIYHISSRDLLRELKLLGTECYYFPSFGEIEAFLQKKCMHGDLLITMGAGDVGKIGEDLLARSL</sequence>
<evidence type="ECO:0000256" key="3">
    <source>
        <dbReference type="ARBA" id="ARBA00012211"/>
    </source>
</evidence>
<evidence type="ECO:0000256" key="4">
    <source>
        <dbReference type="ARBA" id="ARBA00022490"/>
    </source>
</evidence>
<keyword evidence="5 14" id="KW-0436">Ligase</keyword>
<comment type="pathway">
    <text evidence="2 14">Cell wall biogenesis; peptidoglycan biosynthesis.</text>
</comment>
<dbReference type="GO" id="GO:0051301">
    <property type="term" value="P:cell division"/>
    <property type="evidence" value="ECO:0007669"/>
    <property type="project" value="UniProtKB-KW"/>
</dbReference>
<dbReference type="GO" id="GO:0005524">
    <property type="term" value="F:ATP binding"/>
    <property type="evidence" value="ECO:0007669"/>
    <property type="project" value="UniProtKB-UniRule"/>
</dbReference>
<reference evidence="18" key="2">
    <citation type="journal article" date="2021" name="PeerJ">
        <title>Extensive microbial diversity within the chicken gut microbiome revealed by metagenomics and culture.</title>
        <authorList>
            <person name="Gilroy R."/>
            <person name="Ravi A."/>
            <person name="Getino M."/>
            <person name="Pursley I."/>
            <person name="Horton D.L."/>
            <person name="Alikhan N.F."/>
            <person name="Baker D."/>
            <person name="Gharbi K."/>
            <person name="Hall N."/>
            <person name="Watson M."/>
            <person name="Adriaenssens E.M."/>
            <person name="Foster-Nyarko E."/>
            <person name="Jarju S."/>
            <person name="Secka A."/>
            <person name="Antonio M."/>
            <person name="Oren A."/>
            <person name="Chaudhuri R.R."/>
            <person name="La Ragione R."/>
            <person name="Hildebrand F."/>
            <person name="Pallen M.J."/>
        </authorList>
    </citation>
    <scope>NUCLEOTIDE SEQUENCE</scope>
    <source>
        <strain evidence="18">ChiSjej5B23-6657</strain>
    </source>
</reference>
<dbReference type="NCBIfam" id="TIGR01082">
    <property type="entry name" value="murC"/>
    <property type="match status" value="1"/>
</dbReference>
<dbReference type="EC" id="6.3.2.8" evidence="3 14"/>
<keyword evidence="9 14" id="KW-0133">Cell shape</keyword>
<dbReference type="GO" id="GO:0009252">
    <property type="term" value="P:peptidoglycan biosynthetic process"/>
    <property type="evidence" value="ECO:0007669"/>
    <property type="project" value="UniProtKB-UniRule"/>
</dbReference>
<dbReference type="SUPFAM" id="SSF53623">
    <property type="entry name" value="MurD-like peptide ligases, catalytic domain"/>
    <property type="match status" value="1"/>
</dbReference>
<keyword evidence="6 14" id="KW-0132">Cell division</keyword>
<keyword evidence="4 14" id="KW-0963">Cytoplasm</keyword>
<evidence type="ECO:0000313" key="19">
    <source>
        <dbReference type="Proteomes" id="UP000823912"/>
    </source>
</evidence>
<comment type="similarity">
    <text evidence="14">Belongs to the MurCDEF family.</text>
</comment>